<evidence type="ECO:0000313" key="3">
    <source>
        <dbReference type="EnsemblMetazoa" id="GBRI018560-PA"/>
    </source>
</evidence>
<dbReference type="PANTHER" id="PTHR10340:SF57">
    <property type="entry name" value="METALLOPHOS DOMAIN-CONTAINING PROTEIN"/>
    <property type="match status" value="1"/>
</dbReference>
<protein>
    <recommendedName>
        <fullName evidence="5">Calcineurin-like phosphoesterase domain-containing protein</fullName>
    </recommendedName>
</protein>
<dbReference type="PANTHER" id="PTHR10340">
    <property type="entry name" value="SPHINGOMYELIN PHOSPHODIESTERASE"/>
    <property type="match status" value="1"/>
</dbReference>
<dbReference type="GO" id="GO:0005615">
    <property type="term" value="C:extracellular space"/>
    <property type="evidence" value="ECO:0007669"/>
    <property type="project" value="TreeGrafter"/>
</dbReference>
<keyword evidence="1" id="KW-0378">Hydrolase</keyword>
<dbReference type="InterPro" id="IPR029052">
    <property type="entry name" value="Metallo-depent_PP-like"/>
</dbReference>
<dbReference type="SUPFAM" id="SSF56300">
    <property type="entry name" value="Metallo-dependent phosphatases"/>
    <property type="match status" value="1"/>
</dbReference>
<accession>A0A1A9WG58</accession>
<sequence length="289" mass="32742">MRSCWHIERQTPSSSAHLPGRYGDYLCDSPWSLIESAAEAMKSRQGDNVEFVLWTGDGLSHSAHPMSELKKLEILRNITDLLGRTFSSQFVFPVLGHEDGTTTNFRHMGELWRHWLPTEALFTFEKGGYYSIEQTKSRLRIIALNTNFMRHDPKYSQSHLAAVRQRMPTNGGPGGGSIGGGGASESTEYKNYYYHHGNLHQHHGHASDWTSSHNYGYNGHHRGISVVPGNGISIGMGNIVDGARVSALSEYENQDTEKQWLWLEDVLSKSKSSKETFQRRLKYVKMKRE</sequence>
<dbReference type="STRING" id="37001.A0A1A9WG58"/>
<reference evidence="3" key="2">
    <citation type="submission" date="2020-05" db="UniProtKB">
        <authorList>
            <consortium name="EnsemblMetazoa"/>
        </authorList>
    </citation>
    <scope>IDENTIFICATION</scope>
    <source>
        <strain evidence="3">IAEA</strain>
    </source>
</reference>
<evidence type="ECO:0000256" key="2">
    <source>
        <dbReference type="ARBA" id="ARBA00023180"/>
    </source>
</evidence>
<dbReference type="AlphaFoldDB" id="A0A1A9WG58"/>
<keyword evidence="4" id="KW-1185">Reference proteome</keyword>
<dbReference type="EnsemblMetazoa" id="GBRI018560-RA">
    <property type="protein sequence ID" value="GBRI018560-PA"/>
    <property type="gene ID" value="GBRI018560"/>
</dbReference>
<reference evidence="4" key="1">
    <citation type="submission" date="2014-03" db="EMBL/GenBank/DDBJ databases">
        <authorList>
            <person name="Aksoy S."/>
            <person name="Warren W."/>
            <person name="Wilson R.K."/>
        </authorList>
    </citation>
    <scope>NUCLEOTIDE SEQUENCE [LARGE SCALE GENOMIC DNA]</scope>
    <source>
        <strain evidence="4">IAEA</strain>
    </source>
</reference>
<evidence type="ECO:0000313" key="4">
    <source>
        <dbReference type="Proteomes" id="UP000091820"/>
    </source>
</evidence>
<dbReference type="VEuPathDB" id="VectorBase:GBRI018560"/>
<organism evidence="3 4">
    <name type="scientific">Glossina brevipalpis</name>
    <dbReference type="NCBI Taxonomy" id="37001"/>
    <lineage>
        <taxon>Eukaryota</taxon>
        <taxon>Metazoa</taxon>
        <taxon>Ecdysozoa</taxon>
        <taxon>Arthropoda</taxon>
        <taxon>Hexapoda</taxon>
        <taxon>Insecta</taxon>
        <taxon>Pterygota</taxon>
        <taxon>Neoptera</taxon>
        <taxon>Endopterygota</taxon>
        <taxon>Diptera</taxon>
        <taxon>Brachycera</taxon>
        <taxon>Muscomorpha</taxon>
        <taxon>Hippoboscoidea</taxon>
        <taxon>Glossinidae</taxon>
        <taxon>Glossina</taxon>
    </lineage>
</organism>
<keyword evidence="2" id="KW-0325">Glycoprotein</keyword>
<dbReference type="Proteomes" id="UP000091820">
    <property type="component" value="Unassembled WGS sequence"/>
</dbReference>
<evidence type="ECO:0000256" key="1">
    <source>
        <dbReference type="ARBA" id="ARBA00022801"/>
    </source>
</evidence>
<evidence type="ECO:0008006" key="5">
    <source>
        <dbReference type="Google" id="ProtNLM"/>
    </source>
</evidence>
<dbReference type="GO" id="GO:0008081">
    <property type="term" value="F:phosphoric diester hydrolase activity"/>
    <property type="evidence" value="ECO:0007669"/>
    <property type="project" value="TreeGrafter"/>
</dbReference>
<proteinExistence type="predicted"/>
<name>A0A1A9WG58_9MUSC</name>